<keyword evidence="1" id="KW-0812">Transmembrane</keyword>
<evidence type="ECO:0000256" key="1">
    <source>
        <dbReference type="SAM" id="Phobius"/>
    </source>
</evidence>
<dbReference type="EMBL" id="CP001707">
    <property type="protein sequence ID" value="ACV25460.1"/>
    <property type="molecule type" value="Genomic_DNA"/>
</dbReference>
<dbReference type="KEGG" id="kko:Kkor_0038"/>
<reference evidence="2 3" key="1">
    <citation type="journal article" date="2009" name="Stand. Genomic Sci.">
        <title>Complete genome sequence of Kangiella koreensis type strain (SW-125).</title>
        <authorList>
            <person name="Han C."/>
            <person name="Sikorski J."/>
            <person name="Lapidus A."/>
            <person name="Nolan M."/>
            <person name="Glavina Del Rio T."/>
            <person name="Tice H."/>
            <person name="Cheng J.F."/>
            <person name="Lucas S."/>
            <person name="Chen F."/>
            <person name="Copeland A."/>
            <person name="Ivanova N."/>
            <person name="Mavromatis K."/>
            <person name="Ovchinnikova G."/>
            <person name="Pati A."/>
            <person name="Bruce D."/>
            <person name="Goodwin L."/>
            <person name="Pitluck S."/>
            <person name="Chen A."/>
            <person name="Palaniappan K."/>
            <person name="Land M."/>
            <person name="Hauser L."/>
            <person name="Chang Y.J."/>
            <person name="Jeffries C.D."/>
            <person name="Chain P."/>
            <person name="Saunders E."/>
            <person name="Brettin T."/>
            <person name="Goker M."/>
            <person name="Tindall B.J."/>
            <person name="Bristow J."/>
            <person name="Eisen J.A."/>
            <person name="Markowitz V."/>
            <person name="Hugenholtz P."/>
            <person name="Kyrpides N.C."/>
            <person name="Klenk H.P."/>
            <person name="Detter J.C."/>
        </authorList>
    </citation>
    <scope>NUCLEOTIDE SEQUENCE [LARGE SCALE GENOMIC DNA]</scope>
    <source>
        <strain evidence="3">DSM 16069 / KCTC 12182 / SW-125</strain>
    </source>
</reference>
<dbReference type="STRING" id="523791.Kkor_0038"/>
<accession>C7R629</accession>
<keyword evidence="3" id="KW-1185">Reference proteome</keyword>
<dbReference type="InParanoid" id="C7R629"/>
<feature type="transmembrane region" description="Helical" evidence="1">
    <location>
        <begin position="6"/>
        <end position="27"/>
    </location>
</feature>
<dbReference type="AlphaFoldDB" id="C7R629"/>
<evidence type="ECO:0000313" key="3">
    <source>
        <dbReference type="Proteomes" id="UP000001231"/>
    </source>
</evidence>
<evidence type="ECO:0000313" key="2">
    <source>
        <dbReference type="EMBL" id="ACV25460.1"/>
    </source>
</evidence>
<feature type="transmembrane region" description="Helical" evidence="1">
    <location>
        <begin position="34"/>
        <end position="52"/>
    </location>
</feature>
<dbReference type="Proteomes" id="UP000001231">
    <property type="component" value="Chromosome"/>
</dbReference>
<name>C7R629_KANKD</name>
<keyword evidence="1" id="KW-1133">Transmembrane helix</keyword>
<proteinExistence type="predicted"/>
<gene>
    <name evidence="2" type="ordered locus">Kkor_0038</name>
</gene>
<keyword evidence="1" id="KW-0472">Membrane</keyword>
<protein>
    <submittedName>
        <fullName evidence="2">Uncharacterized protein</fullName>
    </submittedName>
</protein>
<organism evidence="2 3">
    <name type="scientific">Kangiella koreensis (strain DSM 16069 / JCM 12317 / KCTC 12182 / SW-125)</name>
    <dbReference type="NCBI Taxonomy" id="523791"/>
    <lineage>
        <taxon>Bacteria</taxon>
        <taxon>Pseudomonadati</taxon>
        <taxon>Pseudomonadota</taxon>
        <taxon>Gammaproteobacteria</taxon>
        <taxon>Kangiellales</taxon>
        <taxon>Kangiellaceae</taxon>
        <taxon>Kangiella</taxon>
    </lineage>
</organism>
<dbReference type="HOGENOM" id="CLU_130353_0_0_6"/>
<sequence length="136" mass="15593">MFYQELIYGLSSIAASFLIVSILSLMLHKNKKKHFFLSLFFCTLGVVIVGIINPANQRYAEPSAALYETVQIELLEAGMPDDLKFTIKSRRKVPFDFFSEHSWPVLIHGHKAGKLKYGTYIEQYGNGYLVTYENFD</sequence>